<dbReference type="EMBL" id="VEVO01000001">
    <property type="protein sequence ID" value="KAF0047271.1"/>
    <property type="molecule type" value="Genomic_DNA"/>
</dbReference>
<organism evidence="2 3">
    <name type="scientific">Scophthalmus maximus</name>
    <name type="common">Turbot</name>
    <name type="synonym">Psetta maxima</name>
    <dbReference type="NCBI Taxonomy" id="52904"/>
    <lineage>
        <taxon>Eukaryota</taxon>
        <taxon>Metazoa</taxon>
        <taxon>Chordata</taxon>
        <taxon>Craniata</taxon>
        <taxon>Vertebrata</taxon>
        <taxon>Euteleostomi</taxon>
        <taxon>Actinopterygii</taxon>
        <taxon>Neopterygii</taxon>
        <taxon>Teleostei</taxon>
        <taxon>Neoteleostei</taxon>
        <taxon>Acanthomorphata</taxon>
        <taxon>Carangaria</taxon>
        <taxon>Pleuronectiformes</taxon>
        <taxon>Pleuronectoidei</taxon>
        <taxon>Scophthalmidae</taxon>
        <taxon>Scophthalmus</taxon>
    </lineage>
</organism>
<protein>
    <recommendedName>
        <fullName evidence="4">Leucine rich adaptor protein 1-like</fullName>
    </recommendedName>
</protein>
<feature type="region of interest" description="Disordered" evidence="1">
    <location>
        <begin position="105"/>
        <end position="186"/>
    </location>
</feature>
<dbReference type="AlphaFoldDB" id="A0A6A4TXQ6"/>
<comment type="caution">
    <text evidence="2">The sequence shown here is derived from an EMBL/GenBank/DDBJ whole genome shotgun (WGS) entry which is preliminary data.</text>
</comment>
<dbReference type="Proteomes" id="UP000438429">
    <property type="component" value="Unassembled WGS sequence"/>
</dbReference>
<feature type="compositionally biased region" description="Polar residues" evidence="1">
    <location>
        <begin position="136"/>
        <end position="148"/>
    </location>
</feature>
<dbReference type="InterPro" id="IPR039499">
    <property type="entry name" value="LURA1/LRA25"/>
</dbReference>
<feature type="compositionally biased region" description="Basic and acidic residues" evidence="1">
    <location>
        <begin position="152"/>
        <end position="161"/>
    </location>
</feature>
<dbReference type="PANTHER" id="PTHR33767:SF2">
    <property type="entry name" value="LEUCINE RICH ADAPTOR PROTEIN 1"/>
    <property type="match status" value="1"/>
</dbReference>
<reference evidence="2 3" key="1">
    <citation type="submission" date="2019-06" db="EMBL/GenBank/DDBJ databases">
        <title>Draft genomes of female and male turbot (Scophthalmus maximus).</title>
        <authorList>
            <person name="Xu H."/>
            <person name="Xu X.-W."/>
            <person name="Shao C."/>
            <person name="Chen S."/>
        </authorList>
    </citation>
    <scope>NUCLEOTIDE SEQUENCE [LARGE SCALE GENOMIC DNA]</scope>
    <source>
        <strain evidence="2">Ysfricsl-2016a</strain>
        <tissue evidence="2">Blood</tissue>
    </source>
</reference>
<dbReference type="Pfam" id="PF14854">
    <property type="entry name" value="LURAP"/>
    <property type="match status" value="1"/>
</dbReference>
<dbReference type="GO" id="GO:0043123">
    <property type="term" value="P:positive regulation of canonical NF-kappaB signal transduction"/>
    <property type="evidence" value="ECO:0007669"/>
    <property type="project" value="InterPro"/>
</dbReference>
<accession>A0A6A4TXQ6</accession>
<dbReference type="InterPro" id="IPR037443">
    <property type="entry name" value="LURAP1"/>
</dbReference>
<evidence type="ECO:0000256" key="1">
    <source>
        <dbReference type="SAM" id="MobiDB-lite"/>
    </source>
</evidence>
<feature type="region of interest" description="Disordered" evidence="1">
    <location>
        <begin position="235"/>
        <end position="281"/>
    </location>
</feature>
<sequence>MAEERLDVFLFPELKEVENKLGRKTPESLLIWMRDAAHCGGGCSSVVDRGDRSAALSASFSDRISSLKQEMRRLRSADVSILRQLLAVHEGVEAMRWLTEERGALVSRGSSSTGSLSSLVTVEERGPPATPCRESPSPTCPQDVTGTTGEEAAGHRSPHTDNDDDDAVNTESTEVGPPGPSQSKFEVASSNAADGLTGAVLQKCQPQDLDAGPLQDIEAGAGTITRALLRSRKKRREVKGDTSSFTLTQASGETQAERSRPVESLKASQNNVKEEEEEGALNRETVLLGYDAQWCWVESEDDVTFL</sequence>
<name>A0A6A4TXQ6_SCOMX</name>
<evidence type="ECO:0008006" key="4">
    <source>
        <dbReference type="Google" id="ProtNLM"/>
    </source>
</evidence>
<gene>
    <name evidence="2" type="ORF">F2P81_000904</name>
</gene>
<evidence type="ECO:0000313" key="2">
    <source>
        <dbReference type="EMBL" id="KAF0047271.1"/>
    </source>
</evidence>
<dbReference type="PANTHER" id="PTHR33767">
    <property type="entry name" value="LEUCINE RICH ADAPTOR PROTEIN 1-LIKE"/>
    <property type="match status" value="1"/>
</dbReference>
<feature type="compositionally biased region" description="Polar residues" evidence="1">
    <location>
        <begin position="241"/>
        <end position="254"/>
    </location>
</feature>
<feature type="compositionally biased region" description="Low complexity" evidence="1">
    <location>
        <begin position="105"/>
        <end position="121"/>
    </location>
</feature>
<proteinExistence type="predicted"/>
<evidence type="ECO:0000313" key="3">
    <source>
        <dbReference type="Proteomes" id="UP000438429"/>
    </source>
</evidence>